<dbReference type="STRING" id="947013.SAMN04488109_5893"/>
<dbReference type="InterPro" id="IPR036890">
    <property type="entry name" value="HATPase_C_sf"/>
</dbReference>
<dbReference type="CDD" id="cd00075">
    <property type="entry name" value="HATPase"/>
    <property type="match status" value="1"/>
</dbReference>
<reference evidence="9 10" key="1">
    <citation type="submission" date="2016-11" db="EMBL/GenBank/DDBJ databases">
        <authorList>
            <person name="Jaros S."/>
            <person name="Januszkiewicz K."/>
            <person name="Wedrychowicz H."/>
        </authorList>
    </citation>
    <scope>NUCLEOTIDE SEQUENCE [LARGE SCALE GENOMIC DNA]</scope>
    <source>
        <strain evidence="9 10">DSM 24574</strain>
    </source>
</reference>
<dbReference type="PRINTS" id="PR00344">
    <property type="entry name" value="BCTRLSENSOR"/>
</dbReference>
<feature type="domain" description="Histidine kinase" evidence="8">
    <location>
        <begin position="194"/>
        <end position="407"/>
    </location>
</feature>
<evidence type="ECO:0000256" key="3">
    <source>
        <dbReference type="ARBA" id="ARBA00022553"/>
    </source>
</evidence>
<dbReference type="SUPFAM" id="SSF47384">
    <property type="entry name" value="Homodimeric domain of signal transducing histidine kinase"/>
    <property type="match status" value="1"/>
</dbReference>
<name>A0A1M5WPA5_9BACT</name>
<dbReference type="PANTHER" id="PTHR43711">
    <property type="entry name" value="TWO-COMPONENT HISTIDINE KINASE"/>
    <property type="match status" value="1"/>
</dbReference>
<accession>A0A1M5WPA5</accession>
<evidence type="ECO:0000313" key="9">
    <source>
        <dbReference type="EMBL" id="SHH89455.1"/>
    </source>
</evidence>
<dbReference type="InterPro" id="IPR036097">
    <property type="entry name" value="HisK_dim/P_sf"/>
</dbReference>
<dbReference type="Proteomes" id="UP000184212">
    <property type="component" value="Unassembled WGS sequence"/>
</dbReference>
<dbReference type="Gene3D" id="3.30.565.10">
    <property type="entry name" value="Histidine kinase-like ATPase, C-terminal domain"/>
    <property type="match status" value="1"/>
</dbReference>
<comment type="catalytic activity">
    <reaction evidence="1">
        <text>ATP + protein L-histidine = ADP + protein N-phospho-L-histidine.</text>
        <dbReference type="EC" id="2.7.13.3"/>
    </reaction>
</comment>
<evidence type="ECO:0000256" key="5">
    <source>
        <dbReference type="ARBA" id="ARBA00022777"/>
    </source>
</evidence>
<dbReference type="SUPFAM" id="SSF55874">
    <property type="entry name" value="ATPase domain of HSP90 chaperone/DNA topoisomerase II/histidine kinase"/>
    <property type="match status" value="1"/>
</dbReference>
<dbReference type="SMART" id="SM00387">
    <property type="entry name" value="HATPase_c"/>
    <property type="match status" value="1"/>
</dbReference>
<dbReference type="CDD" id="cd00082">
    <property type="entry name" value="HisKA"/>
    <property type="match status" value="1"/>
</dbReference>
<dbReference type="GO" id="GO:0000155">
    <property type="term" value="F:phosphorelay sensor kinase activity"/>
    <property type="evidence" value="ECO:0007669"/>
    <property type="project" value="InterPro"/>
</dbReference>
<dbReference type="Pfam" id="PF02518">
    <property type="entry name" value="HATPase_c"/>
    <property type="match status" value="1"/>
</dbReference>
<evidence type="ECO:0000256" key="6">
    <source>
        <dbReference type="ARBA" id="ARBA00023012"/>
    </source>
</evidence>
<keyword evidence="5 9" id="KW-0418">Kinase</keyword>
<dbReference type="EMBL" id="FQWQ01000005">
    <property type="protein sequence ID" value="SHH89455.1"/>
    <property type="molecule type" value="Genomic_DNA"/>
</dbReference>
<feature type="transmembrane region" description="Helical" evidence="7">
    <location>
        <begin position="156"/>
        <end position="179"/>
    </location>
</feature>
<evidence type="ECO:0000259" key="8">
    <source>
        <dbReference type="PROSITE" id="PS50109"/>
    </source>
</evidence>
<dbReference type="InterPro" id="IPR003661">
    <property type="entry name" value="HisK_dim/P_dom"/>
</dbReference>
<dbReference type="SMART" id="SM00388">
    <property type="entry name" value="HisKA"/>
    <property type="match status" value="1"/>
</dbReference>
<dbReference type="Pfam" id="PF00512">
    <property type="entry name" value="HisKA"/>
    <property type="match status" value="1"/>
</dbReference>
<evidence type="ECO:0000313" key="10">
    <source>
        <dbReference type="Proteomes" id="UP000184212"/>
    </source>
</evidence>
<dbReference type="PANTHER" id="PTHR43711:SF1">
    <property type="entry name" value="HISTIDINE KINASE 1"/>
    <property type="match status" value="1"/>
</dbReference>
<keyword evidence="7" id="KW-0472">Membrane</keyword>
<dbReference type="PROSITE" id="PS50109">
    <property type="entry name" value="HIS_KIN"/>
    <property type="match status" value="1"/>
</dbReference>
<evidence type="ECO:0000256" key="2">
    <source>
        <dbReference type="ARBA" id="ARBA00012438"/>
    </source>
</evidence>
<dbReference type="Gene3D" id="1.10.287.130">
    <property type="match status" value="1"/>
</dbReference>
<keyword evidence="7" id="KW-1133">Transmembrane helix</keyword>
<dbReference type="AlphaFoldDB" id="A0A1M5WPA5"/>
<evidence type="ECO:0000256" key="4">
    <source>
        <dbReference type="ARBA" id="ARBA00022679"/>
    </source>
</evidence>
<dbReference type="InterPro" id="IPR005467">
    <property type="entry name" value="His_kinase_dom"/>
</dbReference>
<dbReference type="FunFam" id="3.30.565.10:FF:000006">
    <property type="entry name" value="Sensor histidine kinase WalK"/>
    <property type="match status" value="1"/>
</dbReference>
<keyword evidence="3" id="KW-0597">Phosphoprotein</keyword>
<sequence>MKRKHLGRIILLGTVVLTCLLVVQVYWFKRAFDAAEQQFDHRVQLALKHVADSVSPDPQVKKLSSNFFFVSTESVLNNTALDRLLKKEFQSRSLDLDYELGVYNADDDTLVYGNYVKATQPRLAEDHATAQQNAMEKNFAVYFPKKESYVAAQLDIWIFSTFMLLLMMGFFAYAIVSLLRERKFAELKNDFINNMTHEFKTPVTNIKIAGEMLKHKMPEQNGTQVYIDILLKENEKLREKIDQVLLGASVDHLQPTLERVDVHQLIAGCAEAFQLKVQERQGQLHLKFEAESTLILGDRELLTQAINNVIDNAEKYSPHAPHIVVQTRDSGKGIAIDIIDNGIGIAPQMKQKVFEKFFRVRSGDIHVKGFGLGLSFVKSVIRSHHGEVSLISELDKGTDVRIFLPRA</sequence>
<keyword evidence="6" id="KW-0902">Two-component regulatory system</keyword>
<protein>
    <recommendedName>
        <fullName evidence="2">histidine kinase</fullName>
        <ecNumber evidence="2">2.7.13.3</ecNumber>
    </recommendedName>
</protein>
<evidence type="ECO:0000256" key="7">
    <source>
        <dbReference type="SAM" id="Phobius"/>
    </source>
</evidence>
<dbReference type="EC" id="2.7.13.3" evidence="2"/>
<gene>
    <name evidence="9" type="ORF">SAMN04488109_5893</name>
</gene>
<feature type="transmembrane region" description="Helical" evidence="7">
    <location>
        <begin position="9"/>
        <end position="28"/>
    </location>
</feature>
<proteinExistence type="predicted"/>
<dbReference type="InterPro" id="IPR050736">
    <property type="entry name" value="Sensor_HK_Regulatory"/>
</dbReference>
<dbReference type="OrthoDB" id="1933776at2"/>
<evidence type="ECO:0000256" key="1">
    <source>
        <dbReference type="ARBA" id="ARBA00000085"/>
    </source>
</evidence>
<keyword evidence="10" id="KW-1185">Reference proteome</keyword>
<dbReference type="InterPro" id="IPR004358">
    <property type="entry name" value="Sig_transdc_His_kin-like_C"/>
</dbReference>
<dbReference type="InterPro" id="IPR003594">
    <property type="entry name" value="HATPase_dom"/>
</dbReference>
<dbReference type="RefSeq" id="WP_073141831.1">
    <property type="nucleotide sequence ID" value="NZ_FQWQ01000005.1"/>
</dbReference>
<organism evidence="9 10">
    <name type="scientific">Chryseolinea serpens</name>
    <dbReference type="NCBI Taxonomy" id="947013"/>
    <lineage>
        <taxon>Bacteria</taxon>
        <taxon>Pseudomonadati</taxon>
        <taxon>Bacteroidota</taxon>
        <taxon>Cytophagia</taxon>
        <taxon>Cytophagales</taxon>
        <taxon>Fulvivirgaceae</taxon>
        <taxon>Chryseolinea</taxon>
    </lineage>
</organism>
<keyword evidence="4" id="KW-0808">Transferase</keyword>
<keyword evidence="7" id="KW-0812">Transmembrane</keyword>